<evidence type="ECO:0000256" key="6">
    <source>
        <dbReference type="ARBA" id="ARBA00023014"/>
    </source>
</evidence>
<dbReference type="GO" id="GO:0051539">
    <property type="term" value="F:4 iron, 4 sulfur cluster binding"/>
    <property type="evidence" value="ECO:0007669"/>
    <property type="project" value="UniProtKB-KW"/>
</dbReference>
<feature type="domain" description="Radical SAM core" evidence="7">
    <location>
        <begin position="94"/>
        <end position="372"/>
    </location>
</feature>
<dbReference type="Proteomes" id="UP000230119">
    <property type="component" value="Unassembled WGS sequence"/>
</dbReference>
<dbReference type="InterPro" id="IPR006638">
    <property type="entry name" value="Elp3/MiaA/NifB-like_rSAM"/>
</dbReference>
<dbReference type="GO" id="GO:0033588">
    <property type="term" value="C:elongator holoenzyme complex"/>
    <property type="evidence" value="ECO:0007669"/>
    <property type="project" value="TreeGrafter"/>
</dbReference>
<name>A0A2M7BSX1_9BACT</name>
<dbReference type="SFLD" id="SFLDG01086">
    <property type="entry name" value="elongater_protein-like"/>
    <property type="match status" value="1"/>
</dbReference>
<comment type="caution">
    <text evidence="8">The sequence shown here is derived from an EMBL/GenBank/DDBJ whole genome shotgun (WGS) entry which is preliminary data.</text>
</comment>
<reference evidence="9" key="1">
    <citation type="submission" date="2017-09" db="EMBL/GenBank/DDBJ databases">
        <title>Depth-based differentiation of microbial function through sediment-hosted aquifers and enrichment of novel symbionts in the deep terrestrial subsurface.</title>
        <authorList>
            <person name="Probst A.J."/>
            <person name="Ladd B."/>
            <person name="Jarett J.K."/>
            <person name="Geller-Mcgrath D.E."/>
            <person name="Sieber C.M.K."/>
            <person name="Emerson J.B."/>
            <person name="Anantharaman K."/>
            <person name="Thomas B.C."/>
            <person name="Malmstrom R."/>
            <person name="Stieglmeier M."/>
            <person name="Klingl A."/>
            <person name="Woyke T."/>
            <person name="Ryan C.M."/>
            <person name="Banfield J.F."/>
        </authorList>
    </citation>
    <scope>NUCLEOTIDE SEQUENCE [LARGE SCALE GENOMIC DNA]</scope>
</reference>
<dbReference type="PANTHER" id="PTHR11135">
    <property type="entry name" value="HISTONE ACETYLTRANSFERASE-RELATED"/>
    <property type="match status" value="1"/>
</dbReference>
<feature type="non-terminal residue" evidence="8">
    <location>
        <position position="440"/>
    </location>
</feature>
<evidence type="ECO:0000256" key="2">
    <source>
        <dbReference type="ARBA" id="ARBA00022485"/>
    </source>
</evidence>
<dbReference type="SMART" id="SM00729">
    <property type="entry name" value="Elp3"/>
    <property type="match status" value="1"/>
</dbReference>
<dbReference type="GO" id="GO:0046872">
    <property type="term" value="F:metal ion binding"/>
    <property type="evidence" value="ECO:0007669"/>
    <property type="project" value="UniProtKB-KW"/>
</dbReference>
<dbReference type="PANTHER" id="PTHR11135:SF2">
    <property type="entry name" value="ELONGATOR COMPLEX PROTEIN 3"/>
    <property type="match status" value="1"/>
</dbReference>
<keyword evidence="3" id="KW-0949">S-adenosyl-L-methionine</keyword>
<dbReference type="GO" id="GO:0003824">
    <property type="term" value="F:catalytic activity"/>
    <property type="evidence" value="ECO:0007669"/>
    <property type="project" value="InterPro"/>
</dbReference>
<dbReference type="InterPro" id="IPR039661">
    <property type="entry name" value="ELP3"/>
</dbReference>
<dbReference type="InterPro" id="IPR058240">
    <property type="entry name" value="rSAM_sf"/>
</dbReference>
<dbReference type="GO" id="GO:0002926">
    <property type="term" value="P:tRNA wobble base 5-methoxycarbonylmethyl-2-thiouridinylation"/>
    <property type="evidence" value="ECO:0007669"/>
    <property type="project" value="TreeGrafter"/>
</dbReference>
<dbReference type="Pfam" id="PF04055">
    <property type="entry name" value="Radical_SAM"/>
    <property type="match status" value="1"/>
</dbReference>
<keyword evidence="6" id="KW-0411">Iron-sulfur</keyword>
<dbReference type="Pfam" id="PF16199">
    <property type="entry name" value="Radical_SAM_C"/>
    <property type="match status" value="1"/>
</dbReference>
<dbReference type="SUPFAM" id="SSF102114">
    <property type="entry name" value="Radical SAM enzymes"/>
    <property type="match status" value="1"/>
</dbReference>
<organism evidence="8 9">
    <name type="scientific">Candidatus Roizmanbacteria bacterium CG03_land_8_20_14_0_80_39_12</name>
    <dbReference type="NCBI Taxonomy" id="1974847"/>
    <lineage>
        <taxon>Bacteria</taxon>
        <taxon>Candidatus Roizmaniibacteriota</taxon>
    </lineage>
</organism>
<evidence type="ECO:0000313" key="9">
    <source>
        <dbReference type="Proteomes" id="UP000230119"/>
    </source>
</evidence>
<dbReference type="CDD" id="cd01335">
    <property type="entry name" value="Radical_SAM"/>
    <property type="match status" value="1"/>
</dbReference>
<gene>
    <name evidence="8" type="ORF">COS52_01905</name>
</gene>
<sequence length="440" mass="51417">MKYFPANFPRQFEAALLSLLTLLQTDWKEFPSSKRYDWQRLIRKKIKNEPYKTLFEGRMPSFWWLQFLLYRHERLFDKRFIEHIHTTLIKTKIRSISGIVPLTLFTKGEACPFNCIYCPSEPNMPKSYFSDEPAVMRAIRNNFEAFRQIESRLIMFALSNHSIDKVEIIIKGGTFSFLPRRYRTYFLKKIFEGCNTDTLAMLKSGSANHLSSLTLEKAQIQNETAPSRIIGINIETRPDYINNEEIRYLRKLGVTHVELGVQTLSDEIYKIIKRGHATAAVAKATQMLKDAGFKIGYHLMLNLPGSNPTSDLEMLRRSFENAQFQPDHLKLYPTTVTKFTQLAEWYKSGKYKPYPLKELIETMVTFKKLNVPPWVRIGRLTRDITTTMMDAQLFPPNLREMVQGQMLEEHVECHCIRCREIQLEKPTLPLSTRTITYDSA</sequence>
<dbReference type="AlphaFoldDB" id="A0A2M7BSX1"/>
<dbReference type="EMBL" id="PEVA01000079">
    <property type="protein sequence ID" value="PIV08588.1"/>
    <property type="molecule type" value="Genomic_DNA"/>
</dbReference>
<evidence type="ECO:0000313" key="8">
    <source>
        <dbReference type="EMBL" id="PIV08588.1"/>
    </source>
</evidence>
<evidence type="ECO:0000256" key="3">
    <source>
        <dbReference type="ARBA" id="ARBA00022691"/>
    </source>
</evidence>
<dbReference type="SFLD" id="SFLDG01082">
    <property type="entry name" value="B12-binding_domain_containing"/>
    <property type="match status" value="1"/>
</dbReference>
<evidence type="ECO:0000259" key="7">
    <source>
        <dbReference type="PROSITE" id="PS51918"/>
    </source>
</evidence>
<dbReference type="InterPro" id="IPR013785">
    <property type="entry name" value="Aldolase_TIM"/>
</dbReference>
<dbReference type="Gene3D" id="3.20.20.70">
    <property type="entry name" value="Aldolase class I"/>
    <property type="match status" value="1"/>
</dbReference>
<evidence type="ECO:0000256" key="4">
    <source>
        <dbReference type="ARBA" id="ARBA00022723"/>
    </source>
</evidence>
<evidence type="ECO:0000256" key="1">
    <source>
        <dbReference type="ARBA" id="ARBA00001966"/>
    </source>
</evidence>
<dbReference type="GO" id="GO:0005737">
    <property type="term" value="C:cytoplasm"/>
    <property type="evidence" value="ECO:0007669"/>
    <property type="project" value="TreeGrafter"/>
</dbReference>
<accession>A0A2M7BSX1</accession>
<evidence type="ECO:0000256" key="5">
    <source>
        <dbReference type="ARBA" id="ARBA00023004"/>
    </source>
</evidence>
<keyword evidence="5" id="KW-0408">Iron</keyword>
<keyword evidence="2" id="KW-0004">4Fe-4S</keyword>
<comment type="cofactor">
    <cofactor evidence="1">
        <name>[4Fe-4S] cluster</name>
        <dbReference type="ChEBI" id="CHEBI:49883"/>
    </cofactor>
</comment>
<dbReference type="InterPro" id="IPR007197">
    <property type="entry name" value="rSAM"/>
</dbReference>
<keyword evidence="4" id="KW-0479">Metal-binding</keyword>
<dbReference type="InterPro" id="IPR032432">
    <property type="entry name" value="Radical_SAM_C"/>
</dbReference>
<protein>
    <recommendedName>
        <fullName evidence="7">Radical SAM core domain-containing protein</fullName>
    </recommendedName>
</protein>
<proteinExistence type="predicted"/>
<dbReference type="SFLD" id="SFLDS00029">
    <property type="entry name" value="Radical_SAM"/>
    <property type="match status" value="1"/>
</dbReference>
<dbReference type="PROSITE" id="PS51918">
    <property type="entry name" value="RADICAL_SAM"/>
    <property type="match status" value="1"/>
</dbReference>